<dbReference type="GeneID" id="5855568"/>
<dbReference type="GO" id="GO:0005634">
    <property type="term" value="C:nucleus"/>
    <property type="evidence" value="ECO:0007669"/>
    <property type="project" value="UniProtKB-SubCell"/>
</dbReference>
<evidence type="ECO:0000313" key="6">
    <source>
        <dbReference type="EMBL" id="EDP44047.1"/>
    </source>
</evidence>
<dbReference type="GO" id="GO:0030479">
    <property type="term" value="C:actin cortical patch"/>
    <property type="evidence" value="ECO:0007669"/>
    <property type="project" value="TreeGrafter"/>
</dbReference>
<evidence type="ECO:0000256" key="2">
    <source>
        <dbReference type="ARBA" id="ARBA00022490"/>
    </source>
</evidence>
<dbReference type="GO" id="GO:0003779">
    <property type="term" value="F:actin binding"/>
    <property type="evidence" value="ECO:0007669"/>
    <property type="project" value="InterPro"/>
</dbReference>
<dbReference type="PIRSF" id="PIRSF001788">
    <property type="entry name" value="GMF-beta"/>
    <property type="match status" value="1"/>
</dbReference>
<dbReference type="OMA" id="EWKMLYA"/>
<organism evidence="6 7">
    <name type="scientific">Malassezia globosa (strain ATCC MYA-4612 / CBS 7966)</name>
    <name type="common">Dandruff-associated fungus</name>
    <dbReference type="NCBI Taxonomy" id="425265"/>
    <lineage>
        <taxon>Eukaryota</taxon>
        <taxon>Fungi</taxon>
        <taxon>Dikarya</taxon>
        <taxon>Basidiomycota</taxon>
        <taxon>Ustilaginomycotina</taxon>
        <taxon>Malasseziomycetes</taxon>
        <taxon>Malasseziales</taxon>
        <taxon>Malasseziaceae</taxon>
        <taxon>Malassezia</taxon>
    </lineage>
</organism>
<dbReference type="PANTHER" id="PTHR11249:SF2">
    <property type="entry name" value="GLIA MATURATION FACTOR"/>
    <property type="match status" value="1"/>
</dbReference>
<dbReference type="FunCoup" id="A8PXG9">
    <property type="interactions" value="81"/>
</dbReference>
<evidence type="ECO:0000313" key="7">
    <source>
        <dbReference type="Proteomes" id="UP000008837"/>
    </source>
</evidence>
<accession>A8PXG9</accession>
<dbReference type="SMART" id="SM00102">
    <property type="entry name" value="ADF"/>
    <property type="match status" value="1"/>
</dbReference>
<protein>
    <recommendedName>
        <fullName evidence="5">ADF-H domain-containing protein</fullName>
    </recommendedName>
</protein>
<dbReference type="KEGG" id="mgl:MGL_1444"/>
<evidence type="ECO:0000256" key="3">
    <source>
        <dbReference type="ARBA" id="ARBA00023242"/>
    </source>
</evidence>
<dbReference type="AlphaFoldDB" id="A8PXG9"/>
<keyword evidence="2 4" id="KW-0963">Cytoplasm</keyword>
<dbReference type="InterPro" id="IPR002108">
    <property type="entry name" value="ADF-H"/>
</dbReference>
<dbReference type="OrthoDB" id="3919494at2759"/>
<evidence type="ECO:0000259" key="5">
    <source>
        <dbReference type="PROSITE" id="PS51263"/>
    </source>
</evidence>
<gene>
    <name evidence="6" type="ORF">MGL_1444</name>
</gene>
<dbReference type="VEuPathDB" id="FungiDB:MGL_1444"/>
<dbReference type="FunFam" id="3.40.20.10:FF:000026">
    <property type="entry name" value="Glia maturation factor"/>
    <property type="match status" value="1"/>
</dbReference>
<proteinExistence type="inferred from homology"/>
<dbReference type="InterPro" id="IPR011171">
    <property type="entry name" value="GMF"/>
</dbReference>
<dbReference type="Proteomes" id="UP000008837">
    <property type="component" value="Unassembled WGS sequence"/>
</dbReference>
<dbReference type="RefSeq" id="XP_001731261.1">
    <property type="nucleotide sequence ID" value="XM_001731209.1"/>
</dbReference>
<dbReference type="PANTHER" id="PTHR11249">
    <property type="entry name" value="GLIAL FACTOR NATURATION FACTOR"/>
    <property type="match status" value="1"/>
</dbReference>
<dbReference type="CDD" id="cd11283">
    <property type="entry name" value="ADF_GMF-beta_like"/>
    <property type="match status" value="1"/>
</dbReference>
<reference evidence="6 7" key="1">
    <citation type="journal article" date="2007" name="Proc. Natl. Acad. Sci. U.S.A.">
        <title>Dandruff-associated Malassezia genomes reveal convergent and divergent virulence traits shared with plant and human fungal pathogens.</title>
        <authorList>
            <person name="Xu J."/>
            <person name="Saunders C.W."/>
            <person name="Hu P."/>
            <person name="Grant R.A."/>
            <person name="Boekhout T."/>
            <person name="Kuramae E.E."/>
            <person name="Kronstad J.W."/>
            <person name="Deangelis Y.M."/>
            <person name="Reeder N.L."/>
            <person name="Johnstone K.R."/>
            <person name="Leland M."/>
            <person name="Fieno A.M."/>
            <person name="Begley W.M."/>
            <person name="Sun Y."/>
            <person name="Lacey M.P."/>
            <person name="Chaudhary T."/>
            <person name="Keough T."/>
            <person name="Chu L."/>
            <person name="Sears R."/>
            <person name="Yuan B."/>
            <person name="Dawson T.L.Jr."/>
        </authorList>
    </citation>
    <scope>NUCLEOTIDE SEQUENCE [LARGE SCALE GENOMIC DNA]</scope>
    <source>
        <strain evidence="7">ATCC MYA-4612 / CBS 7966</strain>
    </source>
</reference>
<dbReference type="GO" id="GO:0071846">
    <property type="term" value="P:actin filament debranching"/>
    <property type="evidence" value="ECO:0007669"/>
    <property type="project" value="InterPro"/>
</dbReference>
<dbReference type="Gene3D" id="3.40.20.10">
    <property type="entry name" value="Severin"/>
    <property type="match status" value="1"/>
</dbReference>
<dbReference type="EMBL" id="AAYY01000004">
    <property type="protein sequence ID" value="EDP44047.1"/>
    <property type="molecule type" value="Genomic_DNA"/>
</dbReference>
<name>A8PXG9_MALGO</name>
<dbReference type="GO" id="GO:0034316">
    <property type="term" value="P:negative regulation of Arp2/3 complex-mediated actin nucleation"/>
    <property type="evidence" value="ECO:0007669"/>
    <property type="project" value="TreeGrafter"/>
</dbReference>
<evidence type="ECO:0000256" key="4">
    <source>
        <dbReference type="PIRNR" id="PIRNR001788"/>
    </source>
</evidence>
<comment type="caution">
    <text evidence="6">The sequence shown here is derived from an EMBL/GenBank/DDBJ whole genome shotgun (WGS) entry which is preliminary data.</text>
</comment>
<dbReference type="InterPro" id="IPR029006">
    <property type="entry name" value="ADF-H/Gelsolin-like_dom_sf"/>
</dbReference>
<dbReference type="SUPFAM" id="SSF55753">
    <property type="entry name" value="Actin depolymerizing proteins"/>
    <property type="match status" value="1"/>
</dbReference>
<sequence length="140" mass="15767">MSASTVDIEPSLQSELRSFRLSKSTSKNAALVVKINKPKLLLEKEELIDPITPEELAEELPEHSPRFVLLSYEMKHADGRISYPLVLVYWAPESTNMELSTLYTSALPTFCTLADVGKVIDIRDGNITTEYLNERLGARR</sequence>
<comment type="similarity">
    <text evidence="1 4">Belongs to the actin-binding proteins ADF family. GMF subfamily.</text>
</comment>
<evidence type="ECO:0000256" key="1">
    <source>
        <dbReference type="ARBA" id="ARBA00010055"/>
    </source>
</evidence>
<dbReference type="Pfam" id="PF00241">
    <property type="entry name" value="Cofilin_ADF"/>
    <property type="match status" value="1"/>
</dbReference>
<dbReference type="STRING" id="425265.A8PXG9"/>
<comment type="subcellular location">
    <subcellularLocation>
        <location evidence="4">Cytoplasm</location>
    </subcellularLocation>
    <subcellularLocation>
        <location evidence="4">Nucleus</location>
    </subcellularLocation>
</comment>
<keyword evidence="7" id="KW-1185">Reference proteome</keyword>
<feature type="domain" description="ADF-H" evidence="5">
    <location>
        <begin position="3"/>
        <end position="137"/>
    </location>
</feature>
<keyword evidence="3 4" id="KW-0539">Nucleus</keyword>
<dbReference type="GO" id="GO:0071933">
    <property type="term" value="F:Arp2/3 complex binding"/>
    <property type="evidence" value="ECO:0007669"/>
    <property type="project" value="InterPro"/>
</dbReference>
<dbReference type="InParanoid" id="A8PXG9"/>
<dbReference type="PROSITE" id="PS51263">
    <property type="entry name" value="ADF_H"/>
    <property type="match status" value="1"/>
</dbReference>